<feature type="compositionally biased region" description="Polar residues" evidence="1">
    <location>
        <begin position="16"/>
        <end position="32"/>
    </location>
</feature>
<proteinExistence type="predicted"/>
<dbReference type="AlphaFoldDB" id="A0A9Q8Z131"/>
<dbReference type="Proteomes" id="UP001056012">
    <property type="component" value="Chromosome 1"/>
</dbReference>
<dbReference type="VEuPathDB" id="FungiDB:yc1106_01415"/>
<reference evidence="2" key="1">
    <citation type="submission" date="2021-12" db="EMBL/GenBank/DDBJ databases">
        <title>Curvularia clavata genome.</title>
        <authorList>
            <person name="Cao Y."/>
        </authorList>
    </citation>
    <scope>NUCLEOTIDE SEQUENCE</scope>
    <source>
        <strain evidence="2">Yc1106</strain>
    </source>
</reference>
<feature type="region of interest" description="Disordered" evidence="1">
    <location>
        <begin position="118"/>
        <end position="141"/>
    </location>
</feature>
<feature type="compositionally biased region" description="Polar residues" evidence="1">
    <location>
        <begin position="249"/>
        <end position="261"/>
    </location>
</feature>
<evidence type="ECO:0000256" key="1">
    <source>
        <dbReference type="SAM" id="MobiDB-lite"/>
    </source>
</evidence>
<name>A0A9Q8Z131_CURCL</name>
<feature type="region of interest" description="Disordered" evidence="1">
    <location>
        <begin position="16"/>
        <end position="75"/>
    </location>
</feature>
<accession>A0A9Q8Z131</accession>
<gene>
    <name evidence="2" type="ORF">yc1106_01415</name>
</gene>
<dbReference type="OrthoDB" id="3694276at2759"/>
<protein>
    <submittedName>
        <fullName evidence="2">Uncharacterized protein</fullName>
    </submittedName>
</protein>
<evidence type="ECO:0000313" key="2">
    <source>
        <dbReference type="EMBL" id="USP74141.1"/>
    </source>
</evidence>
<sequence length="285" mass="30674">MEPLYNTDLQSAKVFTQLQTSPSVSNNTNTPIPSLEEMPEPPAYDTVVDASMPRSNVTSPYSHPEEDEEDKDSQSDIPEIVINAATQIRGHGNIISIAQMDSVRIANLITSMLNCGDKTPTDEATRPLTPPSPPLLATAQAERTSRTQVRGVQKYPNINITVNCGATVIGDRNIVGPGLGDIARQMQMAQRNQAALQAQQQHQQRQAAAAAAAAAAERQKMASPPLMQRRNTLYQTAPHLAGQGPLANGVTTPPMSRSSSLHSEEECRKRKCVEVGGMGAAKKQC</sequence>
<keyword evidence="3" id="KW-1185">Reference proteome</keyword>
<evidence type="ECO:0000313" key="3">
    <source>
        <dbReference type="Proteomes" id="UP001056012"/>
    </source>
</evidence>
<dbReference type="EMBL" id="CP089274">
    <property type="protein sequence ID" value="USP74141.1"/>
    <property type="molecule type" value="Genomic_DNA"/>
</dbReference>
<feature type="region of interest" description="Disordered" evidence="1">
    <location>
        <begin position="242"/>
        <end position="263"/>
    </location>
</feature>
<organism evidence="2 3">
    <name type="scientific">Curvularia clavata</name>
    <dbReference type="NCBI Taxonomy" id="95742"/>
    <lineage>
        <taxon>Eukaryota</taxon>
        <taxon>Fungi</taxon>
        <taxon>Dikarya</taxon>
        <taxon>Ascomycota</taxon>
        <taxon>Pezizomycotina</taxon>
        <taxon>Dothideomycetes</taxon>
        <taxon>Pleosporomycetidae</taxon>
        <taxon>Pleosporales</taxon>
        <taxon>Pleosporineae</taxon>
        <taxon>Pleosporaceae</taxon>
        <taxon>Curvularia</taxon>
    </lineage>
</organism>